<feature type="region of interest" description="Disordered" evidence="1">
    <location>
        <begin position="1"/>
        <end position="40"/>
    </location>
</feature>
<dbReference type="KEGG" id="olu:OSTLU_14350"/>
<sequence>MAMAFEALEARARRARERETGSSSSDGERARANASEATRRLEELEDRLRSATTTLRATHEELERERKRCAELDAALARARDSTTAAFGEKIQTTRELAEAVAALEGEKADAMHERARLLERMDALERDGVVDGAVMNENLRIELANERAKRGDLEEALTDLKLASDASMELSVALRQEVEALRSSGAQPSVSLINIEPTDEIPPRAASAIEAHLIWRRRDARNEPGDASSDWVKAESIVTDRLARADGARVVYWAYLNALAELLRVGDVAAFDQTSWRALGDFVARVLAASRASSS</sequence>
<dbReference type="AlphaFoldDB" id="A4RSF9"/>
<keyword evidence="3" id="KW-1185">Reference proteome</keyword>
<evidence type="ECO:0000313" key="3">
    <source>
        <dbReference type="Proteomes" id="UP000001568"/>
    </source>
</evidence>
<dbReference type="Proteomes" id="UP000001568">
    <property type="component" value="Chromosome 2"/>
</dbReference>
<proteinExistence type="predicted"/>
<dbReference type="RefSeq" id="XP_001416497.1">
    <property type="nucleotide sequence ID" value="XM_001416460.1"/>
</dbReference>
<accession>A4RSF9</accession>
<evidence type="ECO:0000256" key="1">
    <source>
        <dbReference type="SAM" id="MobiDB-lite"/>
    </source>
</evidence>
<dbReference type="OrthoDB" id="10508083at2759"/>
<protein>
    <submittedName>
        <fullName evidence="2">Uncharacterized protein</fullName>
    </submittedName>
</protein>
<evidence type="ECO:0000313" key="2">
    <source>
        <dbReference type="EMBL" id="ABO94790.1"/>
    </source>
</evidence>
<dbReference type="HOGENOM" id="CLU_941323_0_0_1"/>
<gene>
    <name evidence="2" type="ORF">OSTLU_14350</name>
</gene>
<dbReference type="EMBL" id="CP000582">
    <property type="protein sequence ID" value="ABO94790.1"/>
    <property type="molecule type" value="Genomic_DNA"/>
</dbReference>
<dbReference type="Gramene" id="ABO94790">
    <property type="protein sequence ID" value="ABO94790"/>
    <property type="gene ID" value="OSTLU_14350"/>
</dbReference>
<feature type="compositionally biased region" description="Basic and acidic residues" evidence="1">
    <location>
        <begin position="8"/>
        <end position="40"/>
    </location>
</feature>
<dbReference type="GeneID" id="5000484"/>
<name>A4RSF9_OSTLU</name>
<organism evidence="2 3">
    <name type="scientific">Ostreococcus lucimarinus (strain CCE9901)</name>
    <dbReference type="NCBI Taxonomy" id="436017"/>
    <lineage>
        <taxon>Eukaryota</taxon>
        <taxon>Viridiplantae</taxon>
        <taxon>Chlorophyta</taxon>
        <taxon>Mamiellophyceae</taxon>
        <taxon>Mamiellales</taxon>
        <taxon>Bathycoccaceae</taxon>
        <taxon>Ostreococcus</taxon>
    </lineage>
</organism>
<reference evidence="2 3" key="1">
    <citation type="journal article" date="2007" name="Proc. Natl. Acad. Sci. U.S.A.">
        <title>The tiny eukaryote Ostreococcus provides genomic insights into the paradox of plankton speciation.</title>
        <authorList>
            <person name="Palenik B."/>
            <person name="Grimwood J."/>
            <person name="Aerts A."/>
            <person name="Rouze P."/>
            <person name="Salamov A."/>
            <person name="Putnam N."/>
            <person name="Dupont C."/>
            <person name="Jorgensen R."/>
            <person name="Derelle E."/>
            <person name="Rombauts S."/>
            <person name="Zhou K."/>
            <person name="Otillar R."/>
            <person name="Merchant S.S."/>
            <person name="Podell S."/>
            <person name="Gaasterland T."/>
            <person name="Napoli C."/>
            <person name="Gendler K."/>
            <person name="Manuell A."/>
            <person name="Tai V."/>
            <person name="Vallon O."/>
            <person name="Piganeau G."/>
            <person name="Jancek S."/>
            <person name="Heijde M."/>
            <person name="Jabbari K."/>
            <person name="Bowler C."/>
            <person name="Lohr M."/>
            <person name="Robbens S."/>
            <person name="Werner G."/>
            <person name="Dubchak I."/>
            <person name="Pazour G.J."/>
            <person name="Ren Q."/>
            <person name="Paulsen I."/>
            <person name="Delwiche C."/>
            <person name="Schmutz J."/>
            <person name="Rokhsar D."/>
            <person name="Van de Peer Y."/>
            <person name="Moreau H."/>
            <person name="Grigoriev I.V."/>
        </authorList>
    </citation>
    <scope>NUCLEOTIDE SEQUENCE [LARGE SCALE GENOMIC DNA]</scope>
    <source>
        <strain evidence="2 3">CCE9901</strain>
    </source>
</reference>